<keyword evidence="5" id="KW-1185">Reference proteome</keyword>
<dbReference type="Pfam" id="PF00583">
    <property type="entry name" value="Acetyltransf_1"/>
    <property type="match status" value="1"/>
</dbReference>
<accession>A0A2U1FL18</accession>
<protein>
    <submittedName>
        <fullName evidence="4">Putative GNAT family acetyltransferase</fullName>
    </submittedName>
</protein>
<dbReference type="PANTHER" id="PTHR43877">
    <property type="entry name" value="AMINOALKYLPHOSPHONATE N-ACETYLTRANSFERASE-RELATED-RELATED"/>
    <property type="match status" value="1"/>
</dbReference>
<dbReference type="PROSITE" id="PS51186">
    <property type="entry name" value="GNAT"/>
    <property type="match status" value="1"/>
</dbReference>
<keyword evidence="1 4" id="KW-0808">Transferase</keyword>
<evidence type="ECO:0000259" key="3">
    <source>
        <dbReference type="PROSITE" id="PS51186"/>
    </source>
</evidence>
<feature type="domain" description="N-acetyltransferase" evidence="3">
    <location>
        <begin position="138"/>
        <end position="281"/>
    </location>
</feature>
<proteinExistence type="predicted"/>
<keyword evidence="2" id="KW-0012">Acyltransferase</keyword>
<dbReference type="SUPFAM" id="SSF55729">
    <property type="entry name" value="Acyl-CoA N-acyltransferases (Nat)"/>
    <property type="match status" value="1"/>
</dbReference>
<evidence type="ECO:0000313" key="4">
    <source>
        <dbReference type="EMBL" id="PVZ12868.1"/>
    </source>
</evidence>
<dbReference type="Proteomes" id="UP000245639">
    <property type="component" value="Unassembled WGS sequence"/>
</dbReference>
<reference evidence="4 5" key="1">
    <citation type="submission" date="2018-04" db="EMBL/GenBank/DDBJ databases">
        <title>Genomic Encyclopedia of Type Strains, Phase IV (KMG-IV): sequencing the most valuable type-strain genomes for metagenomic binning, comparative biology and taxonomic classification.</title>
        <authorList>
            <person name="Goeker M."/>
        </authorList>
    </citation>
    <scope>NUCLEOTIDE SEQUENCE [LARGE SCALE GENOMIC DNA]</scope>
    <source>
        <strain evidence="4 5">DSM 45771</strain>
    </source>
</reference>
<name>A0A2U1FL18_9PSEU</name>
<dbReference type="GO" id="GO:0016747">
    <property type="term" value="F:acyltransferase activity, transferring groups other than amino-acyl groups"/>
    <property type="evidence" value="ECO:0007669"/>
    <property type="project" value="InterPro"/>
</dbReference>
<comment type="caution">
    <text evidence="4">The sequence shown here is derived from an EMBL/GenBank/DDBJ whole genome shotgun (WGS) entry which is preliminary data.</text>
</comment>
<evidence type="ECO:0000313" key="5">
    <source>
        <dbReference type="Proteomes" id="UP000245639"/>
    </source>
</evidence>
<dbReference type="Gene3D" id="3.40.630.30">
    <property type="match status" value="1"/>
</dbReference>
<dbReference type="InterPro" id="IPR000182">
    <property type="entry name" value="GNAT_dom"/>
</dbReference>
<dbReference type="CDD" id="cd04301">
    <property type="entry name" value="NAT_SF"/>
    <property type="match status" value="1"/>
</dbReference>
<gene>
    <name evidence="4" type="ORF">C8D89_10216</name>
</gene>
<dbReference type="OrthoDB" id="3174529at2"/>
<dbReference type="InterPro" id="IPR016181">
    <property type="entry name" value="Acyl_CoA_acyltransferase"/>
</dbReference>
<organism evidence="4 5">
    <name type="scientific">Actinomycetospora cinnamomea</name>
    <dbReference type="NCBI Taxonomy" id="663609"/>
    <lineage>
        <taxon>Bacteria</taxon>
        <taxon>Bacillati</taxon>
        <taxon>Actinomycetota</taxon>
        <taxon>Actinomycetes</taxon>
        <taxon>Pseudonocardiales</taxon>
        <taxon>Pseudonocardiaceae</taxon>
        <taxon>Actinomycetospora</taxon>
    </lineage>
</organism>
<dbReference type="InterPro" id="IPR050832">
    <property type="entry name" value="Bact_Acetyltransf"/>
</dbReference>
<evidence type="ECO:0000256" key="2">
    <source>
        <dbReference type="ARBA" id="ARBA00023315"/>
    </source>
</evidence>
<sequence length="281" mass="29759">MLVGVGWTVTADAEEFWRATDPYLRAHRVASTLVLSILDTLRSRGGGVYGAPPELAWWDDGAGPSALVVHTPPYRPVVSAMPVDAAAAWAALRPRPRRVLGPAGTVDHLARAWDATVDVLVAERLHRLAALRPPRAPAPTRPARDADRELLWSWVQEFHDEATPDDPPPPRPALDAAVDQGRIVVAVTGGGPVAYAAVGPTSLATARIGPVYTRPEHRGRGHGATVTAAAARLALARGAEEVLLFTDLANPTSNALYARLGFVGVTDVVDAALVPVARKNV</sequence>
<dbReference type="AlphaFoldDB" id="A0A2U1FL18"/>
<dbReference type="EMBL" id="QEKW01000002">
    <property type="protein sequence ID" value="PVZ12868.1"/>
    <property type="molecule type" value="Genomic_DNA"/>
</dbReference>
<evidence type="ECO:0000256" key="1">
    <source>
        <dbReference type="ARBA" id="ARBA00022679"/>
    </source>
</evidence>